<dbReference type="SMART" id="SM00028">
    <property type="entry name" value="TPR"/>
    <property type="match status" value="6"/>
</dbReference>
<keyword evidence="12" id="KW-1185">Reference proteome</keyword>
<keyword evidence="3 9" id="KW-0808">Transferase</keyword>
<comment type="catalytic activity">
    <reaction evidence="7 9">
        <text>L-arginyl-[protein] + NAD(+) = N(omega)-(ADP-D-ribosyl)-L-arginyl-[protein] + nicotinamide + H(+)</text>
        <dbReference type="Rhea" id="RHEA:19149"/>
        <dbReference type="Rhea" id="RHEA-COMP:10532"/>
        <dbReference type="Rhea" id="RHEA-COMP:15087"/>
        <dbReference type="ChEBI" id="CHEBI:15378"/>
        <dbReference type="ChEBI" id="CHEBI:17154"/>
        <dbReference type="ChEBI" id="CHEBI:29965"/>
        <dbReference type="ChEBI" id="CHEBI:57540"/>
        <dbReference type="ChEBI" id="CHEBI:142554"/>
        <dbReference type="EC" id="2.4.2.31"/>
    </reaction>
</comment>
<protein>
    <recommendedName>
        <fullName evidence="9">NAD(P)(+)--arginine ADP-ribosyltransferase</fullName>
        <ecNumber evidence="9">2.4.2.31</ecNumber>
    </recommendedName>
    <alternativeName>
        <fullName evidence="9">Mono(ADP-ribosyl)transferase</fullName>
    </alternativeName>
</protein>
<dbReference type="Pfam" id="PF13181">
    <property type="entry name" value="TPR_8"/>
    <property type="match status" value="1"/>
</dbReference>
<dbReference type="GO" id="GO:0016779">
    <property type="term" value="F:nucleotidyltransferase activity"/>
    <property type="evidence" value="ECO:0007669"/>
    <property type="project" value="UniProtKB-KW"/>
</dbReference>
<dbReference type="OrthoDB" id="10268002at2759"/>
<name>A0A815SK74_9BILA</name>
<evidence type="ECO:0000256" key="2">
    <source>
        <dbReference type="ARBA" id="ARBA00022676"/>
    </source>
</evidence>
<keyword evidence="6 8" id="KW-0802">TPR repeat</keyword>
<comment type="caution">
    <text evidence="10">The sequence shown here is derived from an EMBL/GenBank/DDBJ whole genome shotgun (WGS) entry which is preliminary data.</text>
</comment>
<evidence type="ECO:0000256" key="7">
    <source>
        <dbReference type="ARBA" id="ARBA00047597"/>
    </source>
</evidence>
<evidence type="ECO:0000256" key="4">
    <source>
        <dbReference type="ARBA" id="ARBA00022695"/>
    </source>
</evidence>
<dbReference type="GO" id="GO:0106274">
    <property type="term" value="F:NAD+-protein-arginine ADP-ribosyltransferase activity"/>
    <property type="evidence" value="ECO:0007669"/>
    <property type="project" value="UniProtKB-EC"/>
</dbReference>
<evidence type="ECO:0000313" key="10">
    <source>
        <dbReference type="EMBL" id="CAF1489186.1"/>
    </source>
</evidence>
<dbReference type="AlphaFoldDB" id="A0A815SK74"/>
<evidence type="ECO:0000313" key="11">
    <source>
        <dbReference type="EMBL" id="CAF4352585.1"/>
    </source>
</evidence>
<feature type="repeat" description="TPR" evidence="8">
    <location>
        <begin position="374"/>
        <end position="407"/>
    </location>
</feature>
<dbReference type="Gene3D" id="3.90.176.10">
    <property type="entry name" value="Toxin ADP-ribosyltransferase, Chain A, domain 1"/>
    <property type="match status" value="1"/>
</dbReference>
<evidence type="ECO:0000313" key="12">
    <source>
        <dbReference type="Proteomes" id="UP000663829"/>
    </source>
</evidence>
<accession>A0A815SK74</accession>
<dbReference type="Proteomes" id="UP000681722">
    <property type="component" value="Unassembled WGS sequence"/>
</dbReference>
<dbReference type="EC" id="2.4.2.31" evidence="9"/>
<dbReference type="EMBL" id="CAJNOQ010021618">
    <property type="protein sequence ID" value="CAF1489186.1"/>
    <property type="molecule type" value="Genomic_DNA"/>
</dbReference>
<keyword evidence="5" id="KW-0677">Repeat</keyword>
<comment type="similarity">
    <text evidence="1 9">Belongs to the Arg-specific ADP-ribosyltransferase family.</text>
</comment>
<evidence type="ECO:0000256" key="1">
    <source>
        <dbReference type="ARBA" id="ARBA00009558"/>
    </source>
</evidence>
<dbReference type="Proteomes" id="UP000663829">
    <property type="component" value="Unassembled WGS sequence"/>
</dbReference>
<evidence type="ECO:0000256" key="9">
    <source>
        <dbReference type="RuleBase" id="RU361228"/>
    </source>
</evidence>
<organism evidence="10 12">
    <name type="scientific">Didymodactylos carnosus</name>
    <dbReference type="NCBI Taxonomy" id="1234261"/>
    <lineage>
        <taxon>Eukaryota</taxon>
        <taxon>Metazoa</taxon>
        <taxon>Spiralia</taxon>
        <taxon>Gnathifera</taxon>
        <taxon>Rotifera</taxon>
        <taxon>Eurotatoria</taxon>
        <taxon>Bdelloidea</taxon>
        <taxon>Philodinida</taxon>
        <taxon>Philodinidae</taxon>
        <taxon>Didymodactylos</taxon>
    </lineage>
</organism>
<dbReference type="Pfam" id="PF01129">
    <property type="entry name" value="ART"/>
    <property type="match status" value="1"/>
</dbReference>
<proteinExistence type="inferred from homology"/>
<evidence type="ECO:0000256" key="3">
    <source>
        <dbReference type="ARBA" id="ARBA00022679"/>
    </source>
</evidence>
<dbReference type="PANTHER" id="PTHR45641:SF19">
    <property type="entry name" value="NEPHROCYSTIN-3"/>
    <property type="match status" value="1"/>
</dbReference>
<dbReference type="InterPro" id="IPR000768">
    <property type="entry name" value="ART"/>
</dbReference>
<dbReference type="PROSITE" id="PS51996">
    <property type="entry name" value="TR_MART"/>
    <property type="match status" value="1"/>
</dbReference>
<keyword evidence="4" id="KW-0548">Nucleotidyltransferase</keyword>
<dbReference type="SUPFAM" id="SSF56399">
    <property type="entry name" value="ADP-ribosylation"/>
    <property type="match status" value="1"/>
</dbReference>
<dbReference type="PANTHER" id="PTHR45641">
    <property type="entry name" value="TETRATRICOPEPTIDE REPEAT PROTEIN (AFU_ORTHOLOGUE AFUA_6G03870)"/>
    <property type="match status" value="1"/>
</dbReference>
<keyword evidence="2 9" id="KW-0328">Glycosyltransferase</keyword>
<dbReference type="EMBL" id="CAJOBC010087106">
    <property type="protein sequence ID" value="CAF4352585.1"/>
    <property type="molecule type" value="Genomic_DNA"/>
</dbReference>
<evidence type="ECO:0000256" key="8">
    <source>
        <dbReference type="PROSITE-ProRule" id="PRU00339"/>
    </source>
</evidence>
<dbReference type="Gene3D" id="1.25.40.10">
    <property type="entry name" value="Tetratricopeptide repeat domain"/>
    <property type="match status" value="2"/>
</dbReference>
<keyword evidence="9" id="KW-0521">NADP</keyword>
<dbReference type="SUPFAM" id="SSF81901">
    <property type="entry name" value="HCP-like"/>
    <property type="match status" value="1"/>
</dbReference>
<reference evidence="10" key="1">
    <citation type="submission" date="2021-02" db="EMBL/GenBank/DDBJ databases">
        <authorList>
            <person name="Nowell W R."/>
        </authorList>
    </citation>
    <scope>NUCLEOTIDE SEQUENCE</scope>
</reference>
<dbReference type="InterPro" id="IPR019734">
    <property type="entry name" value="TPR_rpt"/>
</dbReference>
<dbReference type="PROSITE" id="PS50005">
    <property type="entry name" value="TPR"/>
    <property type="match status" value="2"/>
</dbReference>
<gene>
    <name evidence="10" type="ORF">GPM918_LOCUS36172</name>
    <name evidence="11" type="ORF">SRO942_LOCUS36901</name>
</gene>
<dbReference type="PROSITE" id="PS50293">
    <property type="entry name" value="TPR_REGION"/>
    <property type="match status" value="1"/>
</dbReference>
<evidence type="ECO:0000256" key="6">
    <source>
        <dbReference type="ARBA" id="ARBA00022803"/>
    </source>
</evidence>
<dbReference type="Pfam" id="PF13424">
    <property type="entry name" value="TPR_12"/>
    <property type="match status" value="2"/>
</dbReference>
<dbReference type="InterPro" id="IPR011990">
    <property type="entry name" value="TPR-like_helical_dom_sf"/>
</dbReference>
<sequence length="464" mass="53643">MSAEQVERQKRDKCTAISRDAIRWYTRESCFYRILNKALRTKSLDILYACRLLISDIHTQLLQISSLLKLTSNIVYRGQILSRNEFNRLKSSIGDYISINSFLSTSLSEIQAFGFIAGGLPDEEIDDFLSCLFVIHIDHSSTKFANITNSSHFPGEGEVLFTIGTIFRVQNVYIDHDQGKVDLMLCRDDDYKYKQVLDYMENDIGGEKESLSAIARLLRKMGDYDTSEAFYQRLLDTVSSSHNISLLANCYTGLGVIAFSEDNYLLALEYHNQALAIRLADLSNHVGIGNNYHSLGAIHGKMHHYEVAIEYYIKALKLWSKSFPDYNHLMFAWSYGRIGQIYRMKKQCDTALNYLEKALQIMMQILPHYHPDTSWIYFNLGLVYHDKGEYTMALSNYKRALTVAAKTLPTNHLHLVRVYRCLGLVYECIENYKLSLFNYEQASVLINQQKPEKFQDRLELQYHI</sequence>
<keyword evidence="9" id="KW-0520">NAD</keyword>
<feature type="repeat" description="TPR" evidence="8">
    <location>
        <begin position="289"/>
        <end position="322"/>
    </location>
</feature>
<evidence type="ECO:0000256" key="5">
    <source>
        <dbReference type="ARBA" id="ARBA00022737"/>
    </source>
</evidence>